<evidence type="ECO:0008006" key="4">
    <source>
        <dbReference type="Google" id="ProtNLM"/>
    </source>
</evidence>
<feature type="signal peptide" evidence="1">
    <location>
        <begin position="1"/>
        <end position="29"/>
    </location>
</feature>
<accession>A0A1E7Q4A3</accession>
<keyword evidence="1" id="KW-0732">Signal</keyword>
<evidence type="ECO:0000256" key="1">
    <source>
        <dbReference type="SAM" id="SignalP"/>
    </source>
</evidence>
<dbReference type="PANTHER" id="PTHR37953">
    <property type="entry name" value="UPF0127 PROTEIN MJ1496"/>
    <property type="match status" value="1"/>
</dbReference>
<feature type="chain" id="PRO_5009200358" description="DUF192 domain-containing protein" evidence="1">
    <location>
        <begin position="30"/>
        <end position="156"/>
    </location>
</feature>
<proteinExistence type="predicted"/>
<dbReference type="Proteomes" id="UP000242258">
    <property type="component" value="Unassembled WGS sequence"/>
</dbReference>
<name>A0A1E7Q4A3_9GAMM</name>
<dbReference type="PROSITE" id="PS51257">
    <property type="entry name" value="PROKAR_LIPOPROTEIN"/>
    <property type="match status" value="1"/>
</dbReference>
<keyword evidence="3" id="KW-1185">Reference proteome</keyword>
<dbReference type="Gene3D" id="2.60.120.1140">
    <property type="entry name" value="Protein of unknown function DUF192"/>
    <property type="match status" value="1"/>
</dbReference>
<dbReference type="AlphaFoldDB" id="A0A1E7Q4A3"/>
<dbReference type="OrthoDB" id="5526466at2"/>
<dbReference type="RefSeq" id="WP_070048517.1">
    <property type="nucleotide sequence ID" value="NZ_CBCSDO010000003.1"/>
</dbReference>
<protein>
    <recommendedName>
        <fullName evidence="4">DUF192 domain-containing protein</fullName>
    </recommendedName>
</protein>
<dbReference type="PANTHER" id="PTHR37953:SF1">
    <property type="entry name" value="UPF0127 PROTEIN MJ1496"/>
    <property type="match status" value="1"/>
</dbReference>
<comment type="caution">
    <text evidence="2">The sequence shown here is derived from an EMBL/GenBank/DDBJ whole genome shotgun (WGS) entry which is preliminary data.</text>
</comment>
<sequence length="156" mass="16998">MYKPTLFKQLGFKQLGCSVLLLLATAACANPPTEQQARALFSLQTLNIGGITTVVQVADTAEKRAQGLMFQQTAKPGMLLLYQQPAAISLWMRNTTMPLDVAFIGPDWTIMHIEPLQPLDETTVAANSEVIAALEMPQGWFAAKQIQPGATVKLIE</sequence>
<reference evidence="3" key="1">
    <citation type="submission" date="2016-09" db="EMBL/GenBank/DDBJ databases">
        <authorList>
            <person name="Wan X."/>
            <person name="Hou S."/>
        </authorList>
    </citation>
    <scope>NUCLEOTIDE SEQUENCE [LARGE SCALE GENOMIC DNA]</scope>
    <source>
        <strain evidence="3">KH87</strain>
    </source>
</reference>
<dbReference type="InterPro" id="IPR038695">
    <property type="entry name" value="Saro_0823-like_sf"/>
</dbReference>
<evidence type="ECO:0000313" key="3">
    <source>
        <dbReference type="Proteomes" id="UP000242258"/>
    </source>
</evidence>
<organism evidence="2 3">
    <name type="scientific">Rheinheimera salexigens</name>
    <dbReference type="NCBI Taxonomy" id="1628148"/>
    <lineage>
        <taxon>Bacteria</taxon>
        <taxon>Pseudomonadati</taxon>
        <taxon>Pseudomonadota</taxon>
        <taxon>Gammaproteobacteria</taxon>
        <taxon>Chromatiales</taxon>
        <taxon>Chromatiaceae</taxon>
        <taxon>Rheinheimera</taxon>
    </lineage>
</organism>
<evidence type="ECO:0000313" key="2">
    <source>
        <dbReference type="EMBL" id="OEY68951.1"/>
    </source>
</evidence>
<dbReference type="Pfam" id="PF02643">
    <property type="entry name" value="DUF192"/>
    <property type="match status" value="1"/>
</dbReference>
<dbReference type="STRING" id="1628148.BI198_04740"/>
<dbReference type="InterPro" id="IPR003795">
    <property type="entry name" value="DUF192"/>
</dbReference>
<gene>
    <name evidence="2" type="ORF">BI198_04740</name>
</gene>
<dbReference type="EMBL" id="MKEK01000001">
    <property type="protein sequence ID" value="OEY68951.1"/>
    <property type="molecule type" value="Genomic_DNA"/>
</dbReference>